<feature type="non-terminal residue" evidence="2">
    <location>
        <position position="1"/>
    </location>
</feature>
<dbReference type="GO" id="GO:0008725">
    <property type="term" value="F:DNA-3-methyladenine glycosylase activity"/>
    <property type="evidence" value="ECO:0007669"/>
    <property type="project" value="InterPro"/>
</dbReference>
<accession>X0UB58</accession>
<dbReference type="Gene3D" id="1.10.340.30">
    <property type="entry name" value="Hypothetical protein, domain 2"/>
    <property type="match status" value="1"/>
</dbReference>
<gene>
    <name evidence="2" type="ORF">S01H1_41955</name>
</gene>
<dbReference type="SUPFAM" id="SSF48150">
    <property type="entry name" value="DNA-glycosylase"/>
    <property type="match status" value="1"/>
</dbReference>
<evidence type="ECO:0000256" key="1">
    <source>
        <dbReference type="SAM" id="Phobius"/>
    </source>
</evidence>
<dbReference type="PANTHER" id="PTHR31116:SF29">
    <property type="entry name" value="DNA GLYCOSYLASE SUPERFAMILY PROTEIN"/>
    <property type="match status" value="1"/>
</dbReference>
<name>X0UB58_9ZZZZ</name>
<evidence type="ECO:0000313" key="2">
    <source>
        <dbReference type="EMBL" id="GAG02795.1"/>
    </source>
</evidence>
<dbReference type="InterPro" id="IPR011257">
    <property type="entry name" value="DNA_glycosylase"/>
</dbReference>
<dbReference type="AlphaFoldDB" id="X0UB58"/>
<dbReference type="PANTHER" id="PTHR31116">
    <property type="entry name" value="OS04G0501200 PROTEIN"/>
    <property type="match status" value="1"/>
</dbReference>
<dbReference type="InterPro" id="IPR005019">
    <property type="entry name" value="Adenine_glyco"/>
</dbReference>
<organism evidence="2">
    <name type="scientific">marine sediment metagenome</name>
    <dbReference type="NCBI Taxonomy" id="412755"/>
    <lineage>
        <taxon>unclassified sequences</taxon>
        <taxon>metagenomes</taxon>
        <taxon>ecological metagenomes</taxon>
    </lineage>
</organism>
<keyword evidence="1" id="KW-0812">Transmembrane</keyword>
<sequence>SVEMSKEMKRRGFKFVGPTICYAFMQAVGLVNDHLLNCFRHGEIT</sequence>
<dbReference type="GO" id="GO:0006284">
    <property type="term" value="P:base-excision repair"/>
    <property type="evidence" value="ECO:0007669"/>
    <property type="project" value="InterPro"/>
</dbReference>
<comment type="caution">
    <text evidence="2">The sequence shown here is derived from an EMBL/GenBank/DDBJ whole genome shotgun (WGS) entry which is preliminary data.</text>
</comment>
<feature type="transmembrane region" description="Helical" evidence="1">
    <location>
        <begin position="12"/>
        <end position="31"/>
    </location>
</feature>
<keyword evidence="1" id="KW-0472">Membrane</keyword>
<dbReference type="Pfam" id="PF03352">
    <property type="entry name" value="Adenine_glyco"/>
    <property type="match status" value="1"/>
</dbReference>
<dbReference type="EMBL" id="BARS01026633">
    <property type="protein sequence ID" value="GAG02795.1"/>
    <property type="molecule type" value="Genomic_DNA"/>
</dbReference>
<keyword evidence="1" id="KW-1133">Transmembrane helix</keyword>
<evidence type="ECO:0008006" key="3">
    <source>
        <dbReference type="Google" id="ProtNLM"/>
    </source>
</evidence>
<reference evidence="2" key="1">
    <citation type="journal article" date="2014" name="Front. Microbiol.">
        <title>High frequency of phylogenetically diverse reductive dehalogenase-homologous genes in deep subseafloor sedimentary metagenomes.</title>
        <authorList>
            <person name="Kawai M."/>
            <person name="Futagami T."/>
            <person name="Toyoda A."/>
            <person name="Takaki Y."/>
            <person name="Nishi S."/>
            <person name="Hori S."/>
            <person name="Arai W."/>
            <person name="Tsubouchi T."/>
            <person name="Morono Y."/>
            <person name="Uchiyama I."/>
            <person name="Ito T."/>
            <person name="Fujiyama A."/>
            <person name="Inagaki F."/>
            <person name="Takami H."/>
        </authorList>
    </citation>
    <scope>NUCLEOTIDE SEQUENCE</scope>
    <source>
        <strain evidence="2">Expedition CK06-06</strain>
    </source>
</reference>
<proteinExistence type="predicted"/>
<protein>
    <recommendedName>
        <fullName evidence="3">DNA-3-methyladenine glycosylase I</fullName>
    </recommendedName>
</protein>